<dbReference type="OrthoDB" id="4288604at2"/>
<dbReference type="AlphaFoldDB" id="A0A1H4JC20"/>
<keyword evidence="3" id="KW-1185">Reference proteome</keyword>
<gene>
    <name evidence="2" type="ORF">SAMN04489727_1729</name>
</gene>
<evidence type="ECO:0000313" key="3">
    <source>
        <dbReference type="Proteomes" id="UP000199622"/>
    </source>
</evidence>
<protein>
    <submittedName>
        <fullName evidence="2">Uncharacterized protein</fullName>
    </submittedName>
</protein>
<dbReference type="STRING" id="208445.SAMN04489727_1729"/>
<dbReference type="RefSeq" id="WP_091305283.1">
    <property type="nucleotide sequence ID" value="NZ_FNSO01000003.1"/>
</dbReference>
<accession>A0A1H4JC20</accession>
<dbReference type="EMBL" id="FNSO01000003">
    <property type="protein sequence ID" value="SEB43625.1"/>
    <property type="molecule type" value="Genomic_DNA"/>
</dbReference>
<sequence length="143" mass="16402">MKIIYTPADGDEQTWDWDPKLVRARDAELIEGRADATWDEFQMQLLAGRMRARRVLLWFLLRKDHPTLRLDDVDFAAGEMKAEHTVDELVELREGLEDAPNIPDDRREAARDFLDQRIAKLREDGEEPAGKARSKPSAKSSAS</sequence>
<reference evidence="3" key="1">
    <citation type="submission" date="2016-10" db="EMBL/GenBank/DDBJ databases">
        <authorList>
            <person name="Varghese N."/>
            <person name="Submissions S."/>
        </authorList>
    </citation>
    <scope>NUCLEOTIDE SEQUENCE [LARGE SCALE GENOMIC DNA]</scope>
    <source>
        <strain evidence="3">DSM 44544</strain>
    </source>
</reference>
<organism evidence="2 3">
    <name type="scientific">Amycolatopsis tolypomycina</name>
    <dbReference type="NCBI Taxonomy" id="208445"/>
    <lineage>
        <taxon>Bacteria</taxon>
        <taxon>Bacillati</taxon>
        <taxon>Actinomycetota</taxon>
        <taxon>Actinomycetes</taxon>
        <taxon>Pseudonocardiales</taxon>
        <taxon>Pseudonocardiaceae</taxon>
        <taxon>Amycolatopsis</taxon>
    </lineage>
</organism>
<proteinExistence type="predicted"/>
<evidence type="ECO:0000256" key="1">
    <source>
        <dbReference type="SAM" id="MobiDB-lite"/>
    </source>
</evidence>
<feature type="region of interest" description="Disordered" evidence="1">
    <location>
        <begin position="118"/>
        <end position="143"/>
    </location>
</feature>
<name>A0A1H4JC20_9PSEU</name>
<evidence type="ECO:0000313" key="2">
    <source>
        <dbReference type="EMBL" id="SEB43625.1"/>
    </source>
</evidence>
<dbReference type="Proteomes" id="UP000199622">
    <property type="component" value="Unassembled WGS sequence"/>
</dbReference>